<evidence type="ECO:0000313" key="1">
    <source>
        <dbReference type="EMBL" id="TEB41489.1"/>
    </source>
</evidence>
<comment type="caution">
    <text evidence="1">The sequence shown here is derived from an EMBL/GenBank/DDBJ whole genome shotgun (WGS) entry which is preliminary data.</text>
</comment>
<dbReference type="EMBL" id="QWDN01000187">
    <property type="protein sequence ID" value="TEB41489.1"/>
    <property type="molecule type" value="Genomic_DNA"/>
</dbReference>
<feature type="non-terminal residue" evidence="1">
    <location>
        <position position="109"/>
    </location>
</feature>
<reference evidence="1 2" key="1">
    <citation type="journal article" date="2018" name="Syst. Appl. Microbiol.">
        <title>Flavobacterium circumlabens sp. nov. and Flavobacterium cupreum sp. nov., two psychrotrophic species isolated from Antarctic environmental samples.</title>
        <authorList>
            <person name="Kralova S."/>
            <person name="Busse H.J."/>
            <person name="Svec P."/>
            <person name="Maslanova I."/>
            <person name="Stankova E."/>
            <person name="Bartak M."/>
            <person name="Sedlacek I."/>
        </authorList>
    </citation>
    <scope>NUCLEOTIDE SEQUENCE [LARGE SCALE GENOMIC DNA]</scope>
    <source>
        <strain evidence="1 2">CCM 8828</strain>
    </source>
</reference>
<organism evidence="1 2">
    <name type="scientific">Flavobacterium circumlabens</name>
    <dbReference type="NCBI Taxonomy" id="2133765"/>
    <lineage>
        <taxon>Bacteria</taxon>
        <taxon>Pseudomonadati</taxon>
        <taxon>Bacteroidota</taxon>
        <taxon>Flavobacteriia</taxon>
        <taxon>Flavobacteriales</taxon>
        <taxon>Flavobacteriaceae</taxon>
        <taxon>Flavobacterium</taxon>
    </lineage>
</organism>
<dbReference type="RefSeq" id="WP_202978535.1">
    <property type="nucleotide sequence ID" value="NZ_QWDN01000187.1"/>
</dbReference>
<gene>
    <name evidence="1" type="ORF">D0809_25270</name>
</gene>
<evidence type="ECO:0000313" key="2">
    <source>
        <dbReference type="Proteomes" id="UP000298340"/>
    </source>
</evidence>
<dbReference type="AlphaFoldDB" id="A0A4Y7U6S1"/>
<dbReference type="Proteomes" id="UP000298340">
    <property type="component" value="Unassembled WGS sequence"/>
</dbReference>
<accession>A0A4Y7U6S1</accession>
<proteinExistence type="predicted"/>
<sequence length="109" mass="12570">MPKYGAWSTELLADAYGGDEAEEINARTGCIGCPLVEKDKSLDTILKNPKWQYLEPLKGLKVLYREMRLPKHRLRKNGNERKKDGSLAKNQYRMGPLTLEARLYFLDKI</sequence>
<protein>
    <submittedName>
        <fullName evidence="1">Phosphoadenosine phosphosulfate reductase</fullName>
    </submittedName>
</protein>
<name>A0A4Y7U6S1_9FLAO</name>